<protein>
    <recommendedName>
        <fullName evidence="4">GDP-mannose 4,6-dehydratase</fullName>
        <ecNumber evidence="4">4.2.1.47</ecNumber>
    </recommendedName>
</protein>
<keyword evidence="5" id="KW-0456">Lyase</keyword>
<dbReference type="EC" id="4.2.1.47" evidence="4"/>
<accession>A0A7X3H6W2</accession>
<comment type="similarity">
    <text evidence="3">Belongs to the NAD(P)-dependent epimerase/dehydratase family. GDP-mannose 4,6-dehydratase subfamily.</text>
</comment>
<name>A0A7X3H6W2_9GAMM</name>
<evidence type="ECO:0000256" key="6">
    <source>
        <dbReference type="ARBA" id="ARBA00059383"/>
    </source>
</evidence>
<evidence type="ECO:0000256" key="2">
    <source>
        <dbReference type="ARBA" id="ARBA00001937"/>
    </source>
</evidence>
<evidence type="ECO:0000256" key="4">
    <source>
        <dbReference type="ARBA" id="ARBA00011989"/>
    </source>
</evidence>
<dbReference type="GO" id="GO:0042351">
    <property type="term" value="P:'de novo' GDP-L-fucose biosynthetic process"/>
    <property type="evidence" value="ECO:0007669"/>
    <property type="project" value="TreeGrafter"/>
</dbReference>
<comment type="cofactor">
    <cofactor evidence="2">
        <name>NADP(+)</name>
        <dbReference type="ChEBI" id="CHEBI:58349"/>
    </cofactor>
</comment>
<evidence type="ECO:0000256" key="1">
    <source>
        <dbReference type="ARBA" id="ARBA00000188"/>
    </source>
</evidence>
<dbReference type="GO" id="GO:0008446">
    <property type="term" value="F:GDP-mannose 4,6-dehydratase activity"/>
    <property type="evidence" value="ECO:0007669"/>
    <property type="project" value="UniProtKB-EC"/>
</dbReference>
<dbReference type="PANTHER" id="PTHR43715">
    <property type="entry name" value="GDP-MANNOSE 4,6-DEHYDRATASE"/>
    <property type="match status" value="1"/>
</dbReference>
<dbReference type="FunFam" id="3.40.50.720:FF:000924">
    <property type="entry name" value="GDP-mannose 4,6 dehydratase"/>
    <property type="match status" value="1"/>
</dbReference>
<dbReference type="Pfam" id="PF16363">
    <property type="entry name" value="GDP_Man_Dehyd"/>
    <property type="match status" value="1"/>
</dbReference>
<comment type="catalytic activity">
    <reaction evidence="1">
        <text>GDP-alpha-D-mannose = GDP-4-dehydro-alpha-D-rhamnose + H2O</text>
        <dbReference type="Rhea" id="RHEA:23820"/>
        <dbReference type="ChEBI" id="CHEBI:15377"/>
        <dbReference type="ChEBI" id="CHEBI:57527"/>
        <dbReference type="ChEBI" id="CHEBI:57964"/>
        <dbReference type="EC" id="4.2.1.47"/>
    </reaction>
</comment>
<reference evidence="8 9" key="1">
    <citation type="submission" date="2019-12" db="EMBL/GenBank/DDBJ databases">
        <title>Draft genome sequence of Pseudomonas otitidis recovered from a chicken carcass.</title>
        <authorList>
            <person name="Vieira T.R."/>
            <person name="Oliviera E.F.C."/>
            <person name="Silva N.M.V."/>
            <person name="Sambrano G.E."/>
            <person name="Cibulski S.P."/>
            <person name="Cardoso M.R.I."/>
        </authorList>
    </citation>
    <scope>NUCLEOTIDE SEQUENCE [LARGE SCALE GENOMIC DNA]</scope>
    <source>
        <strain evidence="8 9">25_K</strain>
    </source>
</reference>
<dbReference type="Proteomes" id="UP000461288">
    <property type="component" value="Unassembled WGS sequence"/>
</dbReference>
<dbReference type="Gene3D" id="3.90.25.10">
    <property type="entry name" value="UDP-galactose 4-epimerase, domain 1"/>
    <property type="match status" value="1"/>
</dbReference>
<dbReference type="InterPro" id="IPR006368">
    <property type="entry name" value="GDP_Man_deHydtase"/>
</dbReference>
<feature type="domain" description="NAD(P)-binding" evidence="7">
    <location>
        <begin position="5"/>
        <end position="308"/>
    </location>
</feature>
<dbReference type="AlphaFoldDB" id="A0A7X3H6W2"/>
<comment type="caution">
    <text evidence="8">The sequence shown here is derived from an EMBL/GenBank/DDBJ whole genome shotgun (WGS) entry which is preliminary data.</text>
</comment>
<gene>
    <name evidence="8" type="ORF">GO594_09325</name>
</gene>
<dbReference type="EMBL" id="WTFN01000017">
    <property type="protein sequence ID" value="MWK56175.1"/>
    <property type="molecule type" value="Genomic_DNA"/>
</dbReference>
<organism evidence="8 9">
    <name type="scientific">Metapseudomonas otitidis</name>
    <dbReference type="NCBI Taxonomy" id="319939"/>
    <lineage>
        <taxon>Bacteria</taxon>
        <taxon>Pseudomonadati</taxon>
        <taxon>Pseudomonadota</taxon>
        <taxon>Gammaproteobacteria</taxon>
        <taxon>Pseudomonadales</taxon>
        <taxon>Pseudomonadaceae</taxon>
        <taxon>Metapseudomonas</taxon>
    </lineage>
</organism>
<evidence type="ECO:0000259" key="7">
    <source>
        <dbReference type="Pfam" id="PF16363"/>
    </source>
</evidence>
<proteinExistence type="inferred from homology"/>
<evidence type="ECO:0000256" key="3">
    <source>
        <dbReference type="ARBA" id="ARBA00009263"/>
    </source>
</evidence>
<sequence length="325" mass="35901">MPIAIVTGITGQDGSYLAELLLAQGYRVIGAVRDGQAASALHADLRASVELVEWNMLDQHGMSEVLAKYRPQEFYNFAAYSSGTGMFDDPVGISEVNGIAVTRMLEAIRSIDSNIRFCQASSREIFGDALESPQTESTQPSPRSPYGAAKLYADGMIKIYRRHYDLFACSAILFNHESPRRGLDFVTRKITHAAAKIKLGIASEVRLGNLDARRDWGFAGDFVRAMWLMLQQKDADDYVIATGESHSVRELCDVAFGYLGLDYRDYVREEAAAYRPSESSLLVGSAMKARTALGWCPEVSFADLVQAMVDADMRLLSEQGSTKYE</sequence>
<dbReference type="SUPFAM" id="SSF51735">
    <property type="entry name" value="NAD(P)-binding Rossmann-fold domains"/>
    <property type="match status" value="1"/>
</dbReference>
<evidence type="ECO:0000313" key="8">
    <source>
        <dbReference type="EMBL" id="MWK56175.1"/>
    </source>
</evidence>
<dbReference type="PANTHER" id="PTHR43715:SF1">
    <property type="entry name" value="GDP-MANNOSE 4,6 DEHYDRATASE"/>
    <property type="match status" value="1"/>
</dbReference>
<evidence type="ECO:0000256" key="5">
    <source>
        <dbReference type="ARBA" id="ARBA00023239"/>
    </source>
</evidence>
<dbReference type="InterPro" id="IPR016040">
    <property type="entry name" value="NAD(P)-bd_dom"/>
</dbReference>
<dbReference type="Gene3D" id="3.40.50.720">
    <property type="entry name" value="NAD(P)-binding Rossmann-like Domain"/>
    <property type="match status" value="1"/>
</dbReference>
<dbReference type="CDD" id="cd05260">
    <property type="entry name" value="GDP_MD_SDR_e"/>
    <property type="match status" value="1"/>
</dbReference>
<comment type="function">
    <text evidence="6">Catalyzes the conversion of GDP-D-mannose to GDP-4-dehydro-6-deoxy-D-mannose.</text>
</comment>
<dbReference type="InterPro" id="IPR036291">
    <property type="entry name" value="NAD(P)-bd_dom_sf"/>
</dbReference>
<evidence type="ECO:0000313" key="9">
    <source>
        <dbReference type="Proteomes" id="UP000461288"/>
    </source>
</evidence>
<dbReference type="RefSeq" id="WP_160480569.1">
    <property type="nucleotide sequence ID" value="NZ_WTFN01000017.1"/>
</dbReference>